<dbReference type="GO" id="GO:0003735">
    <property type="term" value="F:structural constituent of ribosome"/>
    <property type="evidence" value="ECO:0007669"/>
    <property type="project" value="InterPro"/>
</dbReference>
<evidence type="ECO:0000256" key="4">
    <source>
        <dbReference type="RuleBase" id="RU000559"/>
    </source>
</evidence>
<dbReference type="PRINTS" id="PR00061">
    <property type="entry name" value="RIBOSOMALL19"/>
</dbReference>
<dbReference type="InterPro" id="IPR008991">
    <property type="entry name" value="Translation_prot_SH3-like_sf"/>
</dbReference>
<comment type="similarity">
    <text evidence="1 4">Belongs to the bacterial ribosomal protein bL19 family.</text>
</comment>
<reference evidence="5 6" key="1">
    <citation type="journal article" date="2016" name="Nat. Commun.">
        <title>Thousands of microbial genomes shed light on interconnected biogeochemical processes in an aquifer system.</title>
        <authorList>
            <person name="Anantharaman K."/>
            <person name="Brown C.T."/>
            <person name="Hug L.A."/>
            <person name="Sharon I."/>
            <person name="Castelle C.J."/>
            <person name="Probst A.J."/>
            <person name="Thomas B.C."/>
            <person name="Singh A."/>
            <person name="Wilkins M.J."/>
            <person name="Karaoz U."/>
            <person name="Brodie E.L."/>
            <person name="Williams K.H."/>
            <person name="Hubbard S.S."/>
            <person name="Banfield J.F."/>
        </authorList>
    </citation>
    <scope>NUCLEOTIDE SEQUENCE [LARGE SCALE GENOMIC DNA]</scope>
</reference>
<keyword evidence="3 4" id="KW-0687">Ribonucleoprotein</keyword>
<evidence type="ECO:0000256" key="3">
    <source>
        <dbReference type="ARBA" id="ARBA00023274"/>
    </source>
</evidence>
<protein>
    <recommendedName>
        <fullName evidence="4">50S ribosomal protein L19</fullName>
    </recommendedName>
</protein>
<gene>
    <name evidence="5" type="ORF">A2115_00450</name>
</gene>
<dbReference type="STRING" id="1802471.A2115_00450"/>
<evidence type="ECO:0000313" key="6">
    <source>
        <dbReference type="Proteomes" id="UP000176198"/>
    </source>
</evidence>
<evidence type="ECO:0000313" key="5">
    <source>
        <dbReference type="EMBL" id="OGM01903.1"/>
    </source>
</evidence>
<dbReference type="Pfam" id="PF01245">
    <property type="entry name" value="Ribosomal_L19"/>
    <property type="match status" value="1"/>
</dbReference>
<sequence>MTLTTTHNDISFGVGDRVRVAQKIKEGERQRSATFEGIVIALKGSLGGKTFTVRKIGEAKIGIERIFPVDSPSIEKVDVLKKGTAGVKRAKLYYLRQKPASEAEKIFARANLRSSRK</sequence>
<dbReference type="GO" id="GO:0022625">
    <property type="term" value="C:cytosolic large ribosomal subunit"/>
    <property type="evidence" value="ECO:0007669"/>
    <property type="project" value="TreeGrafter"/>
</dbReference>
<accession>A0A1F7WGG5</accession>
<comment type="caution">
    <text evidence="5">The sequence shown here is derived from an EMBL/GenBank/DDBJ whole genome shotgun (WGS) entry which is preliminary data.</text>
</comment>
<dbReference type="InterPro" id="IPR001857">
    <property type="entry name" value="Ribosomal_bL19"/>
</dbReference>
<evidence type="ECO:0000256" key="2">
    <source>
        <dbReference type="ARBA" id="ARBA00022980"/>
    </source>
</evidence>
<dbReference type="EMBL" id="MGFJ01000036">
    <property type="protein sequence ID" value="OGM01903.1"/>
    <property type="molecule type" value="Genomic_DNA"/>
</dbReference>
<comment type="function">
    <text evidence="4">This protein is located at the 30S-50S ribosomal subunit interface and may play a role in the structure and function of the aminoacyl-tRNA binding site.</text>
</comment>
<dbReference type="PANTHER" id="PTHR15680">
    <property type="entry name" value="RIBOSOMAL PROTEIN L19"/>
    <property type="match status" value="1"/>
</dbReference>
<keyword evidence="2 5" id="KW-0689">Ribosomal protein</keyword>
<dbReference type="Proteomes" id="UP000176198">
    <property type="component" value="Unassembled WGS sequence"/>
</dbReference>
<dbReference type="AlphaFoldDB" id="A0A1F7WGG5"/>
<dbReference type="Gene3D" id="2.30.30.790">
    <property type="match status" value="1"/>
</dbReference>
<organism evidence="5 6">
    <name type="scientific">Candidatus Woesebacteria bacterium GWA1_41_8</name>
    <dbReference type="NCBI Taxonomy" id="1802471"/>
    <lineage>
        <taxon>Bacteria</taxon>
        <taxon>Candidatus Woeseibacteriota</taxon>
    </lineage>
</organism>
<dbReference type="SUPFAM" id="SSF50104">
    <property type="entry name" value="Translation proteins SH3-like domain"/>
    <property type="match status" value="1"/>
</dbReference>
<name>A0A1F7WGG5_9BACT</name>
<dbReference type="NCBIfam" id="TIGR01024">
    <property type="entry name" value="rplS_bact"/>
    <property type="match status" value="1"/>
</dbReference>
<dbReference type="InterPro" id="IPR038657">
    <property type="entry name" value="Ribosomal_bL19_sf"/>
</dbReference>
<dbReference type="PANTHER" id="PTHR15680:SF9">
    <property type="entry name" value="LARGE RIBOSOMAL SUBUNIT PROTEIN BL19M"/>
    <property type="match status" value="1"/>
</dbReference>
<dbReference type="GO" id="GO:0006412">
    <property type="term" value="P:translation"/>
    <property type="evidence" value="ECO:0007669"/>
    <property type="project" value="InterPro"/>
</dbReference>
<evidence type="ECO:0000256" key="1">
    <source>
        <dbReference type="ARBA" id="ARBA00005781"/>
    </source>
</evidence>
<proteinExistence type="inferred from homology"/>